<keyword evidence="4" id="KW-0804">Transcription</keyword>
<gene>
    <name evidence="7" type="ordered locus">Snas_2880</name>
</gene>
<dbReference type="Pfam" id="PF03466">
    <property type="entry name" value="LysR_substrate"/>
    <property type="match status" value="1"/>
</dbReference>
<dbReference type="EMBL" id="CP001778">
    <property type="protein sequence ID" value="ADD42555.1"/>
    <property type="molecule type" value="Genomic_DNA"/>
</dbReference>
<sequence length="297" mass="32478">MLEKHELDAFLTLAEELHFGRTARRLRVSAARVSQTIQKLERRVGVPLFNRTSRRVELTEVGRRLRDEIAPAWQSITTAVETAIATGKGITGTLRVAFVSAAAGQFLVRATQRFRARHPDCEVRIREAQIGELLPWLRDGDTDLALGPVPVHSPDVDSGPVLFSDARMLAVPAAHPLARKESVDAEDLAALPLLQLPDTVDEHTRTDRSSSRTPGGRPIQPGPVGATFNEMLTLISAGEGAFPVGAQVKKYYVRPDVAYVPFRDAPPVDWGLLWRKDNATARVRAFNEAAAETGATA</sequence>
<dbReference type="GO" id="GO:0003677">
    <property type="term" value="F:DNA binding"/>
    <property type="evidence" value="ECO:0007669"/>
    <property type="project" value="UniProtKB-KW"/>
</dbReference>
<dbReference type="STRING" id="446470.Snas_2880"/>
<protein>
    <submittedName>
        <fullName evidence="7">Transcriptional regulator, LysR family</fullName>
    </submittedName>
</protein>
<dbReference type="GO" id="GO:0032993">
    <property type="term" value="C:protein-DNA complex"/>
    <property type="evidence" value="ECO:0007669"/>
    <property type="project" value="TreeGrafter"/>
</dbReference>
<feature type="domain" description="HTH lysR-type" evidence="6">
    <location>
        <begin position="1"/>
        <end position="59"/>
    </location>
</feature>
<dbReference type="eggNOG" id="COG0583">
    <property type="taxonomic scope" value="Bacteria"/>
</dbReference>
<keyword evidence="3" id="KW-0238">DNA-binding</keyword>
<keyword evidence="2" id="KW-0805">Transcription regulation</keyword>
<dbReference type="KEGG" id="sna:Snas_2880"/>
<dbReference type="PROSITE" id="PS50931">
    <property type="entry name" value="HTH_LYSR"/>
    <property type="match status" value="1"/>
</dbReference>
<dbReference type="CDD" id="cd08414">
    <property type="entry name" value="PBP2_LTTR_aromatics_like"/>
    <property type="match status" value="1"/>
</dbReference>
<proteinExistence type="inferred from homology"/>
<dbReference type="FunFam" id="1.10.10.10:FF:000001">
    <property type="entry name" value="LysR family transcriptional regulator"/>
    <property type="match status" value="1"/>
</dbReference>
<dbReference type="InterPro" id="IPR036390">
    <property type="entry name" value="WH_DNA-bd_sf"/>
</dbReference>
<evidence type="ECO:0000256" key="5">
    <source>
        <dbReference type="SAM" id="MobiDB-lite"/>
    </source>
</evidence>
<dbReference type="SUPFAM" id="SSF53850">
    <property type="entry name" value="Periplasmic binding protein-like II"/>
    <property type="match status" value="1"/>
</dbReference>
<evidence type="ECO:0000259" key="6">
    <source>
        <dbReference type="PROSITE" id="PS50931"/>
    </source>
</evidence>
<evidence type="ECO:0000256" key="2">
    <source>
        <dbReference type="ARBA" id="ARBA00023015"/>
    </source>
</evidence>
<dbReference type="Gene3D" id="1.10.10.10">
    <property type="entry name" value="Winged helix-like DNA-binding domain superfamily/Winged helix DNA-binding domain"/>
    <property type="match status" value="1"/>
</dbReference>
<name>D3Q8I1_STANL</name>
<evidence type="ECO:0000313" key="7">
    <source>
        <dbReference type="EMBL" id="ADD42555.1"/>
    </source>
</evidence>
<comment type="similarity">
    <text evidence="1">Belongs to the LysR transcriptional regulatory family.</text>
</comment>
<evidence type="ECO:0000256" key="3">
    <source>
        <dbReference type="ARBA" id="ARBA00023125"/>
    </source>
</evidence>
<feature type="compositionally biased region" description="Basic and acidic residues" evidence="5">
    <location>
        <begin position="200"/>
        <end position="210"/>
    </location>
</feature>
<dbReference type="Pfam" id="PF00126">
    <property type="entry name" value="HTH_1"/>
    <property type="match status" value="1"/>
</dbReference>
<dbReference type="InterPro" id="IPR005119">
    <property type="entry name" value="LysR_subst-bd"/>
</dbReference>
<dbReference type="Gene3D" id="3.40.190.10">
    <property type="entry name" value="Periplasmic binding protein-like II"/>
    <property type="match status" value="2"/>
</dbReference>
<dbReference type="GO" id="GO:0003700">
    <property type="term" value="F:DNA-binding transcription factor activity"/>
    <property type="evidence" value="ECO:0007669"/>
    <property type="project" value="InterPro"/>
</dbReference>
<dbReference type="InterPro" id="IPR000847">
    <property type="entry name" value="LysR_HTH_N"/>
</dbReference>
<dbReference type="PANTHER" id="PTHR30346">
    <property type="entry name" value="TRANSCRIPTIONAL DUAL REGULATOR HCAR-RELATED"/>
    <property type="match status" value="1"/>
</dbReference>
<evidence type="ECO:0000256" key="4">
    <source>
        <dbReference type="ARBA" id="ARBA00023163"/>
    </source>
</evidence>
<dbReference type="AlphaFoldDB" id="D3Q8I1"/>
<keyword evidence="8" id="KW-1185">Reference proteome</keyword>
<evidence type="ECO:0000313" key="8">
    <source>
        <dbReference type="Proteomes" id="UP000000844"/>
    </source>
</evidence>
<dbReference type="HOGENOM" id="CLU_039613_6_4_11"/>
<dbReference type="OrthoDB" id="79118at2"/>
<dbReference type="RefSeq" id="WP_013018126.1">
    <property type="nucleotide sequence ID" value="NC_013947.1"/>
</dbReference>
<evidence type="ECO:0000256" key="1">
    <source>
        <dbReference type="ARBA" id="ARBA00009437"/>
    </source>
</evidence>
<organism evidence="7 8">
    <name type="scientific">Stackebrandtia nassauensis (strain DSM 44728 / CIP 108903 / NRRL B-16338 / NBRC 102104 / LLR-40K-21)</name>
    <dbReference type="NCBI Taxonomy" id="446470"/>
    <lineage>
        <taxon>Bacteria</taxon>
        <taxon>Bacillati</taxon>
        <taxon>Actinomycetota</taxon>
        <taxon>Actinomycetes</taxon>
        <taxon>Glycomycetales</taxon>
        <taxon>Glycomycetaceae</taxon>
        <taxon>Stackebrandtia</taxon>
    </lineage>
</organism>
<dbReference type="PANTHER" id="PTHR30346:SF0">
    <property type="entry name" value="HCA OPERON TRANSCRIPTIONAL ACTIVATOR HCAR"/>
    <property type="match status" value="1"/>
</dbReference>
<accession>D3Q8I1</accession>
<dbReference type="Proteomes" id="UP000000844">
    <property type="component" value="Chromosome"/>
</dbReference>
<reference evidence="7 8" key="1">
    <citation type="journal article" date="2009" name="Stand. Genomic Sci.">
        <title>Complete genome sequence of Stackebrandtia nassauensis type strain (LLR-40K-21).</title>
        <authorList>
            <person name="Munk C."/>
            <person name="Lapidus A."/>
            <person name="Copeland A."/>
            <person name="Jando M."/>
            <person name="Mayilraj S."/>
            <person name="Glavina Del Rio T."/>
            <person name="Nolan M."/>
            <person name="Chen F."/>
            <person name="Lucas S."/>
            <person name="Tice H."/>
            <person name="Cheng J.F."/>
            <person name="Han C."/>
            <person name="Detter J.C."/>
            <person name="Bruce D."/>
            <person name="Goodwin L."/>
            <person name="Chain P."/>
            <person name="Pitluck S."/>
            <person name="Goker M."/>
            <person name="Ovchinikova G."/>
            <person name="Pati A."/>
            <person name="Ivanova N."/>
            <person name="Mavromatis K."/>
            <person name="Chen A."/>
            <person name="Palaniappan K."/>
            <person name="Land M."/>
            <person name="Hauser L."/>
            <person name="Chang Y.J."/>
            <person name="Jeffries C.D."/>
            <person name="Bristow J."/>
            <person name="Eisen J.A."/>
            <person name="Markowitz V."/>
            <person name="Hugenholtz P."/>
            <person name="Kyrpides N.C."/>
            <person name="Klenk H.P."/>
        </authorList>
    </citation>
    <scope>NUCLEOTIDE SEQUENCE [LARGE SCALE GENOMIC DNA]</scope>
    <source>
        <strain evidence="8">DSM 44728 / CIP 108903 / NRRL B-16338 / NBRC 102104 / LLR-40K-21</strain>
    </source>
</reference>
<feature type="region of interest" description="Disordered" evidence="5">
    <location>
        <begin position="199"/>
        <end position="223"/>
    </location>
</feature>
<dbReference type="InterPro" id="IPR036388">
    <property type="entry name" value="WH-like_DNA-bd_sf"/>
</dbReference>
<dbReference type="SUPFAM" id="SSF46785">
    <property type="entry name" value="Winged helix' DNA-binding domain"/>
    <property type="match status" value="1"/>
</dbReference>